<reference evidence="1 2" key="1">
    <citation type="submission" date="2016-11" db="EMBL/GenBank/DDBJ databases">
        <title>Whole genomes of Flavobacteriaceae.</title>
        <authorList>
            <person name="Stine C."/>
            <person name="Li C."/>
            <person name="Tadesse D."/>
        </authorList>
    </citation>
    <scope>NUCLEOTIDE SEQUENCE [LARGE SCALE GENOMIC DNA]</scope>
    <source>
        <strain evidence="1 2">DSM 24704</strain>
    </source>
</reference>
<organism evidence="1 2">
    <name type="scientific">Flavobacterium araucananum</name>
    <dbReference type="NCBI Taxonomy" id="946678"/>
    <lineage>
        <taxon>Bacteria</taxon>
        <taxon>Pseudomonadati</taxon>
        <taxon>Bacteroidota</taxon>
        <taxon>Flavobacteriia</taxon>
        <taxon>Flavobacteriales</taxon>
        <taxon>Flavobacteriaceae</taxon>
        <taxon>Flavobacterium</taxon>
    </lineage>
</organism>
<protein>
    <submittedName>
        <fullName evidence="1">Uncharacterized protein</fullName>
    </submittedName>
</protein>
<gene>
    <name evidence="1" type="ORF">B0A64_11245</name>
</gene>
<dbReference type="AlphaFoldDB" id="A0A227P9A5"/>
<dbReference type="EMBL" id="MUGS01000016">
    <property type="protein sequence ID" value="OXG06332.1"/>
    <property type="molecule type" value="Genomic_DNA"/>
</dbReference>
<comment type="caution">
    <text evidence="1">The sequence shown here is derived from an EMBL/GenBank/DDBJ whole genome shotgun (WGS) entry which is preliminary data.</text>
</comment>
<evidence type="ECO:0000313" key="2">
    <source>
        <dbReference type="Proteomes" id="UP000214684"/>
    </source>
</evidence>
<accession>A0A227P9A5</accession>
<sequence>MDLGLGSFLVFSLGLSFLFVTDKFNRKVRKVFTQGSQSFIQSFASFAVKFSPQIHELFLESSFVNLISQDLCNLCEKSLRTFRLINVQTEY</sequence>
<name>A0A227P9A5_9FLAO</name>
<dbReference type="Proteomes" id="UP000214684">
    <property type="component" value="Unassembled WGS sequence"/>
</dbReference>
<evidence type="ECO:0000313" key="1">
    <source>
        <dbReference type="EMBL" id="OXG06332.1"/>
    </source>
</evidence>
<proteinExistence type="predicted"/>
<keyword evidence="2" id="KW-1185">Reference proteome</keyword>